<evidence type="ECO:0000256" key="11">
    <source>
        <dbReference type="ARBA" id="ARBA00022833"/>
    </source>
</evidence>
<comment type="catalytic activity">
    <reaction evidence="1">
        <text>S-ubiquitinyl-[E2 ubiquitin-conjugating enzyme]-L-cysteine + [acceptor protein]-L-lysine = [E2 ubiquitin-conjugating enzyme]-L-cysteine + N(6)-ubiquitinyl-[acceptor protein]-L-lysine.</text>
        <dbReference type="EC" id="2.3.2.27"/>
    </reaction>
</comment>
<evidence type="ECO:0000256" key="7">
    <source>
        <dbReference type="ARBA" id="ARBA00022723"/>
    </source>
</evidence>
<evidence type="ECO:0000313" key="20">
    <source>
        <dbReference type="RefSeq" id="XP_022144842.1"/>
    </source>
</evidence>
<evidence type="ECO:0000256" key="10">
    <source>
        <dbReference type="ARBA" id="ARBA00022786"/>
    </source>
</evidence>
<name>A0A6J1CUV0_MOMCH</name>
<dbReference type="InterPro" id="IPR001841">
    <property type="entry name" value="Znf_RING"/>
</dbReference>
<dbReference type="GO" id="GO:0061630">
    <property type="term" value="F:ubiquitin protein ligase activity"/>
    <property type="evidence" value="ECO:0007669"/>
    <property type="project" value="UniProtKB-EC"/>
</dbReference>
<protein>
    <recommendedName>
        <fullName evidence="4">RING-type E3 ubiquitin transferase</fullName>
        <ecNumber evidence="4">2.3.2.27</ecNumber>
    </recommendedName>
</protein>
<keyword evidence="11" id="KW-0862">Zinc</keyword>
<evidence type="ECO:0000256" key="5">
    <source>
        <dbReference type="ARBA" id="ARBA00022679"/>
    </source>
</evidence>
<dbReference type="SUPFAM" id="SSF57850">
    <property type="entry name" value="RING/U-box"/>
    <property type="match status" value="1"/>
</dbReference>
<dbReference type="GO" id="GO:0016020">
    <property type="term" value="C:membrane"/>
    <property type="evidence" value="ECO:0007669"/>
    <property type="project" value="UniProtKB-SubCell"/>
</dbReference>
<dbReference type="SMART" id="SM00184">
    <property type="entry name" value="RING"/>
    <property type="match status" value="1"/>
</dbReference>
<feature type="signal peptide" evidence="17">
    <location>
        <begin position="1"/>
        <end position="21"/>
    </location>
</feature>
<dbReference type="InterPro" id="IPR013083">
    <property type="entry name" value="Znf_RING/FYVE/PHD"/>
</dbReference>
<dbReference type="Gene3D" id="3.30.40.10">
    <property type="entry name" value="Zinc/RING finger domain, C3HC4 (zinc finger)"/>
    <property type="match status" value="1"/>
</dbReference>
<comment type="similarity">
    <text evidence="14">Belongs to the RING-type zinc finger family. ATL subfamily.</text>
</comment>
<dbReference type="AlphaFoldDB" id="A0A6J1CUV0"/>
<evidence type="ECO:0000256" key="6">
    <source>
        <dbReference type="ARBA" id="ARBA00022692"/>
    </source>
</evidence>
<evidence type="ECO:0000256" key="3">
    <source>
        <dbReference type="ARBA" id="ARBA00004906"/>
    </source>
</evidence>
<dbReference type="PROSITE" id="PS50089">
    <property type="entry name" value="ZF_RING_2"/>
    <property type="match status" value="1"/>
</dbReference>
<organism evidence="19 20">
    <name type="scientific">Momordica charantia</name>
    <name type="common">Bitter gourd</name>
    <name type="synonym">Balsam pear</name>
    <dbReference type="NCBI Taxonomy" id="3673"/>
    <lineage>
        <taxon>Eukaryota</taxon>
        <taxon>Viridiplantae</taxon>
        <taxon>Streptophyta</taxon>
        <taxon>Embryophyta</taxon>
        <taxon>Tracheophyta</taxon>
        <taxon>Spermatophyta</taxon>
        <taxon>Magnoliopsida</taxon>
        <taxon>eudicotyledons</taxon>
        <taxon>Gunneridae</taxon>
        <taxon>Pentapetalae</taxon>
        <taxon>rosids</taxon>
        <taxon>fabids</taxon>
        <taxon>Cucurbitales</taxon>
        <taxon>Cucurbitaceae</taxon>
        <taxon>Momordiceae</taxon>
        <taxon>Momordica</taxon>
    </lineage>
</organism>
<feature type="domain" description="RING-type" evidence="18">
    <location>
        <begin position="110"/>
        <end position="152"/>
    </location>
</feature>
<evidence type="ECO:0000256" key="12">
    <source>
        <dbReference type="ARBA" id="ARBA00022989"/>
    </source>
</evidence>
<evidence type="ECO:0000259" key="18">
    <source>
        <dbReference type="PROSITE" id="PS50089"/>
    </source>
</evidence>
<dbReference type="FunFam" id="3.30.40.10:FF:000285">
    <property type="entry name" value="RING-H2 finger protein ATL43"/>
    <property type="match status" value="1"/>
</dbReference>
<evidence type="ECO:0000256" key="9">
    <source>
        <dbReference type="ARBA" id="ARBA00022771"/>
    </source>
</evidence>
<feature type="chain" id="PRO_5026987168" description="RING-type E3 ubiquitin transferase" evidence="17">
    <location>
        <begin position="22"/>
        <end position="413"/>
    </location>
</feature>
<evidence type="ECO:0000256" key="13">
    <source>
        <dbReference type="ARBA" id="ARBA00023136"/>
    </source>
</evidence>
<dbReference type="GO" id="GO:0008270">
    <property type="term" value="F:zinc ion binding"/>
    <property type="evidence" value="ECO:0007669"/>
    <property type="project" value="UniProtKB-KW"/>
</dbReference>
<dbReference type="EC" id="2.3.2.27" evidence="4"/>
<dbReference type="PANTHER" id="PTHR46539">
    <property type="entry name" value="E3 UBIQUITIN-PROTEIN LIGASE ATL42"/>
    <property type="match status" value="1"/>
</dbReference>
<keyword evidence="12 16" id="KW-1133">Transmembrane helix</keyword>
<keyword evidence="5" id="KW-0808">Transferase</keyword>
<dbReference type="PANTHER" id="PTHR46539:SF1">
    <property type="entry name" value="E3 UBIQUITIN-PROTEIN LIGASE ATL42"/>
    <property type="match status" value="1"/>
</dbReference>
<reference evidence="20" key="1">
    <citation type="submission" date="2025-08" db="UniProtKB">
        <authorList>
            <consortium name="RefSeq"/>
        </authorList>
    </citation>
    <scope>IDENTIFICATION</scope>
    <source>
        <strain evidence="20">OHB3-1</strain>
    </source>
</reference>
<comment type="subcellular location">
    <subcellularLocation>
        <location evidence="2">Membrane</location>
        <topology evidence="2">Single-pass membrane protein</topology>
    </subcellularLocation>
</comment>
<proteinExistence type="inferred from homology"/>
<dbReference type="RefSeq" id="XP_022144842.1">
    <property type="nucleotide sequence ID" value="XM_022289150.1"/>
</dbReference>
<comment type="pathway">
    <text evidence="3">Protein modification; protein ubiquitination.</text>
</comment>
<evidence type="ECO:0000256" key="14">
    <source>
        <dbReference type="ARBA" id="ARBA00024209"/>
    </source>
</evidence>
<feature type="transmembrane region" description="Helical" evidence="16">
    <location>
        <begin position="37"/>
        <end position="57"/>
    </location>
</feature>
<keyword evidence="6 16" id="KW-0812">Transmembrane</keyword>
<evidence type="ECO:0000256" key="17">
    <source>
        <dbReference type="SAM" id="SignalP"/>
    </source>
</evidence>
<accession>A0A6J1CUV0</accession>
<evidence type="ECO:0000256" key="8">
    <source>
        <dbReference type="ARBA" id="ARBA00022729"/>
    </source>
</evidence>
<gene>
    <name evidence="20" type="primary">LOC111014428</name>
</gene>
<sequence length="413" mass="47122">MSKFSRIILIITATLLVHANAQVSPPKADSGIPENLTMLIGIISIMLSLAFILVLYAKFCHRNSRGPRAHLGVGLLRSDLRFSGVDQKVIDSLPFFRFSSLKGSREGLECAVCLSKFEDIEVLRLLPKCKHAFHIGCVDHWLENHSSCPMCRCRISVEDVAFFTCSNSMRLMRNNSQSELPQDPNMELFVQREEDHHNSSRFNIGSSFGKIGKGSKEKDGARERQSEEHVVFHKHKHKILVSDFVFMNRWSNLSSSDLMFLNTEMLGAMSSNRFSSLDTDNIRRSETGETEDKRISNIKEEMEMKRSFETRISIAEKNTLISITGMPSISDSNASTSRTINLNERRSVSDTTAFSRFGNFNENAIRETSVIESNAEDYRIRKIWLPIARRTVQWFANREHRAQLSKYTQQPDV</sequence>
<dbReference type="OrthoDB" id="8062037at2759"/>
<dbReference type="Proteomes" id="UP000504603">
    <property type="component" value="Unplaced"/>
</dbReference>
<evidence type="ECO:0000256" key="1">
    <source>
        <dbReference type="ARBA" id="ARBA00000900"/>
    </source>
</evidence>
<keyword evidence="7" id="KW-0479">Metal-binding</keyword>
<keyword evidence="8 17" id="KW-0732">Signal</keyword>
<evidence type="ECO:0000256" key="15">
    <source>
        <dbReference type="PROSITE-ProRule" id="PRU00175"/>
    </source>
</evidence>
<keyword evidence="9 15" id="KW-0863">Zinc-finger</keyword>
<dbReference type="GeneID" id="111014428"/>
<evidence type="ECO:0000256" key="4">
    <source>
        <dbReference type="ARBA" id="ARBA00012483"/>
    </source>
</evidence>
<dbReference type="CDD" id="cd16461">
    <property type="entry name" value="RING-H2_EL5-like"/>
    <property type="match status" value="1"/>
</dbReference>
<dbReference type="Pfam" id="PF13639">
    <property type="entry name" value="zf-RING_2"/>
    <property type="match status" value="1"/>
</dbReference>
<keyword evidence="10" id="KW-0833">Ubl conjugation pathway</keyword>
<keyword evidence="19" id="KW-1185">Reference proteome</keyword>
<evidence type="ECO:0000256" key="2">
    <source>
        <dbReference type="ARBA" id="ARBA00004167"/>
    </source>
</evidence>
<dbReference type="KEGG" id="mcha:111014428"/>
<evidence type="ECO:0000256" key="16">
    <source>
        <dbReference type="SAM" id="Phobius"/>
    </source>
</evidence>
<keyword evidence="13 16" id="KW-0472">Membrane</keyword>
<evidence type="ECO:0000313" key="19">
    <source>
        <dbReference type="Proteomes" id="UP000504603"/>
    </source>
</evidence>